<dbReference type="Proteomes" id="UP001419268">
    <property type="component" value="Unassembled WGS sequence"/>
</dbReference>
<keyword evidence="2" id="KW-1185">Reference proteome</keyword>
<dbReference type="AlphaFoldDB" id="A0AAP0I9D9"/>
<evidence type="ECO:0000313" key="2">
    <source>
        <dbReference type="Proteomes" id="UP001419268"/>
    </source>
</evidence>
<reference evidence="1 2" key="1">
    <citation type="submission" date="2024-01" db="EMBL/GenBank/DDBJ databases">
        <title>Genome assemblies of Stephania.</title>
        <authorList>
            <person name="Yang L."/>
        </authorList>
    </citation>
    <scope>NUCLEOTIDE SEQUENCE [LARGE SCALE GENOMIC DNA]</scope>
    <source>
        <strain evidence="1">JXDWG</strain>
        <tissue evidence="1">Leaf</tissue>
    </source>
</reference>
<dbReference type="EMBL" id="JBBNAG010000008">
    <property type="protein sequence ID" value="KAK9110988.1"/>
    <property type="molecule type" value="Genomic_DNA"/>
</dbReference>
<gene>
    <name evidence="1" type="ORF">Scep_018507</name>
</gene>
<proteinExistence type="predicted"/>
<protein>
    <submittedName>
        <fullName evidence="1">Uncharacterized protein</fullName>
    </submittedName>
</protein>
<sequence>MRVFNTLKSDPHGRLEESIGQVSYEKRKNAAQKYGGDMSSAKATLESETRVSFSFETRWECGGCDEAVGRSAEVEARRAESVEAPDGFGGGLGFK</sequence>
<accession>A0AAP0I9D9</accession>
<comment type="caution">
    <text evidence="1">The sequence shown here is derived from an EMBL/GenBank/DDBJ whole genome shotgun (WGS) entry which is preliminary data.</text>
</comment>
<organism evidence="1 2">
    <name type="scientific">Stephania cephalantha</name>
    <dbReference type="NCBI Taxonomy" id="152367"/>
    <lineage>
        <taxon>Eukaryota</taxon>
        <taxon>Viridiplantae</taxon>
        <taxon>Streptophyta</taxon>
        <taxon>Embryophyta</taxon>
        <taxon>Tracheophyta</taxon>
        <taxon>Spermatophyta</taxon>
        <taxon>Magnoliopsida</taxon>
        <taxon>Ranunculales</taxon>
        <taxon>Menispermaceae</taxon>
        <taxon>Menispermoideae</taxon>
        <taxon>Cissampelideae</taxon>
        <taxon>Stephania</taxon>
    </lineage>
</organism>
<name>A0AAP0I9D9_9MAGN</name>
<evidence type="ECO:0000313" key="1">
    <source>
        <dbReference type="EMBL" id="KAK9110988.1"/>
    </source>
</evidence>